<reference evidence="1" key="1">
    <citation type="submission" date="2019-11" db="EMBL/GenBank/DDBJ databases">
        <title>Genome sequences of 17 halophilic strains isolated from different environments.</title>
        <authorList>
            <person name="Furrow R.E."/>
        </authorList>
    </citation>
    <scope>NUCLEOTIDE SEQUENCE</scope>
    <source>
        <strain evidence="1">22510_22_Filter</strain>
    </source>
</reference>
<keyword evidence="2" id="KW-1185">Reference proteome</keyword>
<accession>A0ACC7VK16</accession>
<dbReference type="Proteomes" id="UP000466692">
    <property type="component" value="Unassembled WGS sequence"/>
</dbReference>
<comment type="caution">
    <text evidence="1">The sequence shown here is derived from an EMBL/GenBank/DDBJ whole genome shotgun (WGS) entry which is preliminary data.</text>
</comment>
<proteinExistence type="predicted"/>
<sequence>MKTFIHRLKIILGWIIIGYSIAMGITSMTIDDNSIATRIIMYILIGIIPGIIGGLLLKGKKQFMQSLWQYVRYYTFITLFIPFAILLFDNYTNWKESIISHPSDIYLALHSAKWVSYTELALLFLTFLLLAPVYVKGWNWLPKGTRKILIVLFIVTPVFLFVTKEDYQSIREEGIVISSFGNQEEISWGNIKKVELVSYIGSDGLPSRSIPIPEQEFMWKFVFYQSTGETHEFRFGYSVSNSKAALDIKQTILDHDLPLKLDQLTEKEWKFVQLDMNEYPNGKKDFY</sequence>
<protein>
    <submittedName>
        <fullName evidence="1">Uncharacterized protein</fullName>
    </submittedName>
</protein>
<evidence type="ECO:0000313" key="2">
    <source>
        <dbReference type="Proteomes" id="UP000466692"/>
    </source>
</evidence>
<organism evidence="1 2">
    <name type="scientific">Pontibacillus yanchengensis</name>
    <dbReference type="NCBI Taxonomy" id="462910"/>
    <lineage>
        <taxon>Bacteria</taxon>
        <taxon>Bacillati</taxon>
        <taxon>Bacillota</taxon>
        <taxon>Bacilli</taxon>
        <taxon>Bacillales</taxon>
        <taxon>Bacillaceae</taxon>
        <taxon>Pontibacillus</taxon>
    </lineage>
</organism>
<gene>
    <name evidence="1" type="ORF">GLW08_18470</name>
</gene>
<name>A0ACC7VK16_9BACI</name>
<evidence type="ECO:0000313" key="1">
    <source>
        <dbReference type="EMBL" id="MYL55311.1"/>
    </source>
</evidence>
<dbReference type="EMBL" id="WMEU01000007">
    <property type="protein sequence ID" value="MYL55311.1"/>
    <property type="molecule type" value="Genomic_DNA"/>
</dbReference>